<evidence type="ECO:0000313" key="2">
    <source>
        <dbReference type="EMBL" id="RGV58937.1"/>
    </source>
</evidence>
<feature type="domain" description="DUF4906" evidence="1">
    <location>
        <begin position="201"/>
        <end position="273"/>
    </location>
</feature>
<reference evidence="2 3" key="1">
    <citation type="submission" date="2018-08" db="EMBL/GenBank/DDBJ databases">
        <title>A genome reference for cultivated species of the human gut microbiota.</title>
        <authorList>
            <person name="Zou Y."/>
            <person name="Xue W."/>
            <person name="Luo G."/>
        </authorList>
    </citation>
    <scope>NUCLEOTIDE SEQUENCE [LARGE SCALE GENOMIC DNA]</scope>
    <source>
        <strain evidence="2 3">AF14-26</strain>
    </source>
</reference>
<name>A0A412YN69_BACFG</name>
<dbReference type="AlphaFoldDB" id="A0A412YN69"/>
<evidence type="ECO:0000313" key="3">
    <source>
        <dbReference type="Proteomes" id="UP000286270"/>
    </source>
</evidence>
<dbReference type="InterPro" id="IPR032594">
    <property type="entry name" value="DUF4906"/>
</dbReference>
<dbReference type="EMBL" id="QRZH01000002">
    <property type="protein sequence ID" value="RGV58937.1"/>
    <property type="molecule type" value="Genomic_DNA"/>
</dbReference>
<comment type="caution">
    <text evidence="2">The sequence shown here is derived from an EMBL/GenBank/DDBJ whole genome shotgun (WGS) entry which is preliminary data.</text>
</comment>
<proteinExistence type="predicted"/>
<organism evidence="2 3">
    <name type="scientific">Bacteroides fragilis</name>
    <dbReference type="NCBI Taxonomy" id="817"/>
    <lineage>
        <taxon>Bacteria</taxon>
        <taxon>Pseudomonadati</taxon>
        <taxon>Bacteroidota</taxon>
        <taxon>Bacteroidia</taxon>
        <taxon>Bacteroidales</taxon>
        <taxon>Bacteroidaceae</taxon>
        <taxon>Bacteroides</taxon>
    </lineage>
</organism>
<dbReference type="Pfam" id="PF16249">
    <property type="entry name" value="DUF4906"/>
    <property type="match status" value="1"/>
</dbReference>
<gene>
    <name evidence="2" type="ORF">DWW08_03215</name>
</gene>
<sequence>MTRGGTSVPDQLYNLEIRQYDSKGGYKNGKDYGNVLLGQHLEVTLSALTDCQLVIVARGNGGAIAALDGKSLEQVQKMDVSSSVINAIDPSNSEDMKKMPYVLHLEHVNVVQVDGEYLIQSPEGSYDTRLLLKRLAARLTVNWNYGVKDYKLRQLLVQSVPLNYSVVDKAENDGTYPLLVSQFTTLEVPVTDTNAAAGTYSCWVPANARGESAAASSDPLRTKANAPTGSAYLDFVAVNNTDVKKKLRYRVYIGSGDPMDFNLYRNKEYVYTVNFNHADIPTTDKRVTYVDPIPASEKNGNVLPTANCFMVSPGGAFCFDPFAFQQGKNSITNSVLAGWCTGGVGIRSVRLLWQTKENGDLGDVVMGIANSDDDHTNIVDIKDRNGKDLTAPATGIGQCLVYCRVAANTSGGSGVIAAYDAEDGKGNILWSWHVWVTDYQPDVTGTETVLTPENKRKFKLGGSATVMMDRNLGAYDGAVSVPGTILERSRTSGFHYQKGRKDPFPSSYTTEELPEVYKFTLSATSPPKHIMNRYEANGIRAIVPPSIGTGATTLKNAYQHPVSMAGNTVNSGNGQWCTEYGSVQWAVTKTVHDPCPAGWRMPQGADLDILKGYNSSIPSDAKAKGGVLLKYDDTENRTYLRFTGYPPAITQLNYVGTDGYINAMEHVRVMSVNARSNSISVSGMQDYDAHTTRCVQE</sequence>
<accession>A0A412YN69</accession>
<dbReference type="Proteomes" id="UP000286270">
    <property type="component" value="Unassembled WGS sequence"/>
</dbReference>
<protein>
    <submittedName>
        <fullName evidence="2">DUF4906 domain-containing protein</fullName>
    </submittedName>
</protein>
<evidence type="ECO:0000259" key="1">
    <source>
        <dbReference type="Pfam" id="PF16249"/>
    </source>
</evidence>